<dbReference type="EMBL" id="JACEIK010007613">
    <property type="protein sequence ID" value="MCE3050472.1"/>
    <property type="molecule type" value="Genomic_DNA"/>
</dbReference>
<organism evidence="2 3">
    <name type="scientific">Datura stramonium</name>
    <name type="common">Jimsonweed</name>
    <name type="synonym">Common thornapple</name>
    <dbReference type="NCBI Taxonomy" id="4076"/>
    <lineage>
        <taxon>Eukaryota</taxon>
        <taxon>Viridiplantae</taxon>
        <taxon>Streptophyta</taxon>
        <taxon>Embryophyta</taxon>
        <taxon>Tracheophyta</taxon>
        <taxon>Spermatophyta</taxon>
        <taxon>Magnoliopsida</taxon>
        <taxon>eudicotyledons</taxon>
        <taxon>Gunneridae</taxon>
        <taxon>Pentapetalae</taxon>
        <taxon>asterids</taxon>
        <taxon>lamiids</taxon>
        <taxon>Solanales</taxon>
        <taxon>Solanaceae</taxon>
        <taxon>Solanoideae</taxon>
        <taxon>Datureae</taxon>
        <taxon>Datura</taxon>
    </lineage>
</organism>
<dbReference type="Pfam" id="PF25483">
    <property type="entry name" value="DUF7906"/>
    <property type="match status" value="1"/>
</dbReference>
<evidence type="ECO:0000259" key="1">
    <source>
        <dbReference type="Pfam" id="PF25483"/>
    </source>
</evidence>
<keyword evidence="3" id="KW-1185">Reference proteome</keyword>
<evidence type="ECO:0000313" key="2">
    <source>
        <dbReference type="EMBL" id="MCE3050472.1"/>
    </source>
</evidence>
<dbReference type="PANTHER" id="PTHR31515:SF2">
    <property type="entry name" value="TRANSMEMBRANE PROTEIN"/>
    <property type="match status" value="1"/>
</dbReference>
<proteinExistence type="predicted"/>
<gene>
    <name evidence="2" type="ORF">HAX54_047305</name>
</gene>
<sequence length="525" mass="60208">MHKIKLVYRKTGPNEPIWFNRVGPVRFIVRHLQSQNGRFPSSSVSTLLIAVDESAWWIHSLQIETFALNFRFIPREDLEAPDMLRPHLARSFSFLFLFILFLSDSSLGSTGGNRKTGKSSVFSLFNLKDKSKFWSESVIHGGDFDDLETSNPGKMSVLNYTQAGNIANYLKLLEVDSMYLPVPVNFIFVGFEGKGNQEFKLQPEELERWFTKIDHILEHTRIPQVGEVLTPFYKTSIDREQRHHLPLISHINYNFSVHAIQMGEKVTSIFERAIDVFGRKDDMSDNRDDGTVLWQVDVDMMDVLFTSLMEYLQLEDAYNIFVLNPRRNGKRVKYGYRQGLSESEINFLRENKEVQSKILHSGRASESILALEKMTRPLYAKHPMAKFSWTVTEDTDTVEWYNRCLDVLNNVEKVSQGKDMAEVVQNKVMQFLNGRNGELKLRFERELKAGQFSGFHAECITDTWVGNHRWAFIDLTAGPFSWGPAVGGEGVRTELSLPNVEKTIGAVAGTRAVDTCFHSLLSLRR</sequence>
<dbReference type="Proteomes" id="UP000823775">
    <property type="component" value="Unassembled WGS sequence"/>
</dbReference>
<dbReference type="PANTHER" id="PTHR31515">
    <property type="entry name" value="TRANSMEMBRANE PROTEIN-RELATED"/>
    <property type="match status" value="1"/>
</dbReference>
<dbReference type="InterPro" id="IPR057228">
    <property type="entry name" value="DUF7906"/>
</dbReference>
<reference evidence="2 3" key="1">
    <citation type="journal article" date="2021" name="BMC Genomics">
        <title>Datura genome reveals duplications of psychoactive alkaloid biosynthetic genes and high mutation rate following tissue culture.</title>
        <authorList>
            <person name="Rajewski A."/>
            <person name="Carter-House D."/>
            <person name="Stajich J."/>
            <person name="Litt A."/>
        </authorList>
    </citation>
    <scope>NUCLEOTIDE SEQUENCE [LARGE SCALE GENOMIC DNA]</scope>
    <source>
        <strain evidence="2">AR-01</strain>
    </source>
</reference>
<evidence type="ECO:0000313" key="3">
    <source>
        <dbReference type="Proteomes" id="UP000823775"/>
    </source>
</evidence>
<accession>A0ABS8WK63</accession>
<protein>
    <recommendedName>
        <fullName evidence="1">DUF7906 domain-containing protein</fullName>
    </recommendedName>
</protein>
<comment type="caution">
    <text evidence="2">The sequence shown here is derived from an EMBL/GenBank/DDBJ whole genome shotgun (WGS) entry which is preliminary data.</text>
</comment>
<feature type="domain" description="DUF7906" evidence="1">
    <location>
        <begin position="455"/>
        <end position="505"/>
    </location>
</feature>
<name>A0ABS8WK63_DATST</name>